<dbReference type="RefSeq" id="XP_030624253.1">
    <property type="nucleotide sequence ID" value="XM_030768393.1"/>
</dbReference>
<evidence type="ECO:0000256" key="4">
    <source>
        <dbReference type="ARBA" id="ARBA00022832"/>
    </source>
</evidence>
<dbReference type="PRINTS" id="PR00080">
    <property type="entry name" value="SDRFAMILY"/>
</dbReference>
<gene>
    <name evidence="15" type="primary">hsd17b4</name>
</gene>
<dbReference type="GO" id="GO:0016491">
    <property type="term" value="F:oxidoreductase activity"/>
    <property type="evidence" value="ECO:0007669"/>
    <property type="project" value="UniProtKB-KW"/>
</dbReference>
<dbReference type="InterPro" id="IPR054357">
    <property type="entry name" value="MFE-2_N"/>
</dbReference>
<evidence type="ECO:0000313" key="14">
    <source>
        <dbReference type="Proteomes" id="UP000504632"/>
    </source>
</evidence>
<evidence type="ECO:0000256" key="6">
    <source>
        <dbReference type="ARBA" id="ARBA00023027"/>
    </source>
</evidence>
<evidence type="ECO:0000256" key="12">
    <source>
        <dbReference type="SAM" id="MobiDB-lite"/>
    </source>
</evidence>
<evidence type="ECO:0000256" key="5">
    <source>
        <dbReference type="ARBA" id="ARBA00023002"/>
    </source>
</evidence>
<dbReference type="FunFam" id="1.10.287.4290:FF:000001">
    <property type="entry name" value="Peroxisomal multifunctional enzyme type 2"/>
    <property type="match status" value="1"/>
</dbReference>
<evidence type="ECO:0000259" key="13">
    <source>
        <dbReference type="SMART" id="SM00822"/>
    </source>
</evidence>
<dbReference type="InterPro" id="IPR057326">
    <property type="entry name" value="KR_dom"/>
</dbReference>
<dbReference type="CTD" id="3295"/>
<dbReference type="PRINTS" id="PR00081">
    <property type="entry name" value="GDHRDH"/>
</dbReference>
<dbReference type="GO" id="GO:0018812">
    <property type="term" value="F:3-hydroxyacyl-CoA dehydratase activity"/>
    <property type="evidence" value="ECO:0007669"/>
    <property type="project" value="UniProtKB-ARBA"/>
</dbReference>
<dbReference type="InterPro" id="IPR002347">
    <property type="entry name" value="SDR_fam"/>
</dbReference>
<reference evidence="15" key="1">
    <citation type="submission" date="2025-08" db="UniProtKB">
        <authorList>
            <consortium name="RefSeq"/>
        </authorList>
    </citation>
    <scope>IDENTIFICATION</scope>
</reference>
<evidence type="ECO:0000256" key="10">
    <source>
        <dbReference type="ARBA" id="ARBA00023239"/>
    </source>
</evidence>
<dbReference type="Gene3D" id="1.10.287.4290">
    <property type="match status" value="1"/>
</dbReference>
<keyword evidence="10" id="KW-0456">Lyase</keyword>
<dbReference type="InterPro" id="IPR036291">
    <property type="entry name" value="NAD(P)-bd_dom_sf"/>
</dbReference>
<dbReference type="SUPFAM" id="SSF51735">
    <property type="entry name" value="NAD(P)-binding Rossmann-fold domains"/>
    <property type="match status" value="1"/>
</dbReference>
<keyword evidence="7" id="KW-0443">Lipid metabolism</keyword>
<keyword evidence="4" id="KW-0276">Fatty acid metabolism</keyword>
<feature type="region of interest" description="Disordered" evidence="12">
    <location>
        <begin position="453"/>
        <end position="473"/>
    </location>
</feature>
<comment type="pathway">
    <text evidence="2">Lipid metabolism; fatty acid beta-oxidation.</text>
</comment>
<dbReference type="CDD" id="cd05353">
    <property type="entry name" value="hydroxyacyl-CoA-like_DH_SDR_c-like"/>
    <property type="match status" value="1"/>
</dbReference>
<evidence type="ECO:0000256" key="3">
    <source>
        <dbReference type="ARBA" id="ARBA00006484"/>
    </source>
</evidence>
<sequence>MSVPLSFDGKVVLVTGAGGVNDLGGDIKGGGKSTSAADKVVEEIKAKGGKAVANYDSVENGEKLIQTALDAFGRIDVVINNAGILRDRSFARTSDMDWDLIHRVHLRGSFQVTRAAWNHMKNQKFGRIIMTSSAAGIYGNFGQANYSAAKLGLLGLANTLAIEGQKYNIHCNTIAPTAGSRLTETVMPPDLVASLKAEYVAPLVLWLCHEQCRENGSLFEVGAGWIGKLRWERTQGGILRHKNQKMTPEAVRDNWDQICDFSNASKPANIQESLQSLVEVLSKVDAGDGAAPNPTSAMASTTSGINPAVGQQLPGMTFTYSHMQCILYALGVGMSTKEPDHLKFLYEGHEDFSCLPTFGVIPAQASMMEGGLSTVPGLNLDLTRLLHGEQYLELFKPLPTSGTLTSRATIADVLDKGSGAVILLDVHTYSGEELLCYNQFSLFIVGAGGFGGKRTSDKAKSTADPPKRPPDAVMVDTTTSDQAALYRLSGDWNPLHIDPNFAAMGGFKSPILHGLCSFGFAARHVLKQYADNDVSRFKSIKVRFVKPVLPGQSLLTEMWKEGSRIHFQCKVKETGAVVLAGAYIDLHGAPVDSPSASVEAGGLQSELVFAEIGRRIKDMGAELVKKVNAIFGWEIIKEGKIAAQWTIDLKTGSGALHKGPYSGKADVTFTVSDEDFMEVVLGKLNPQKAFFAGKLKIRGNIMLSQKLETILKDYAKL</sequence>
<dbReference type="PROSITE" id="PS00061">
    <property type="entry name" value="ADH_SHORT"/>
    <property type="match status" value="1"/>
</dbReference>
<feature type="compositionally biased region" description="Basic and acidic residues" evidence="12">
    <location>
        <begin position="454"/>
        <end position="470"/>
    </location>
</feature>
<organism evidence="14 15">
    <name type="scientific">Chanos chanos</name>
    <name type="common">Milkfish</name>
    <name type="synonym">Mugil chanos</name>
    <dbReference type="NCBI Taxonomy" id="29144"/>
    <lineage>
        <taxon>Eukaryota</taxon>
        <taxon>Metazoa</taxon>
        <taxon>Chordata</taxon>
        <taxon>Craniata</taxon>
        <taxon>Vertebrata</taxon>
        <taxon>Euteleostomi</taxon>
        <taxon>Actinopterygii</taxon>
        <taxon>Neopterygii</taxon>
        <taxon>Teleostei</taxon>
        <taxon>Ostariophysi</taxon>
        <taxon>Gonorynchiformes</taxon>
        <taxon>Chanidae</taxon>
        <taxon>Chanos</taxon>
    </lineage>
</organism>
<dbReference type="PANTHER" id="PTHR45024:SF2">
    <property type="entry name" value="SCP2 DOMAIN-CONTAINING PROTEIN"/>
    <property type="match status" value="1"/>
</dbReference>
<keyword evidence="6" id="KW-0520">NAD</keyword>
<dbReference type="GeneID" id="115807411"/>
<comment type="subcellular location">
    <subcellularLocation>
        <location evidence="1">Peroxisome</location>
    </subcellularLocation>
</comment>
<evidence type="ECO:0000256" key="7">
    <source>
        <dbReference type="ARBA" id="ARBA00023098"/>
    </source>
</evidence>
<protein>
    <recommendedName>
        <fullName evidence="11">Peroxisomal multifunctional enzyme type 2</fullName>
    </recommendedName>
</protein>
<dbReference type="Pfam" id="PF02036">
    <property type="entry name" value="SCP2"/>
    <property type="match status" value="1"/>
</dbReference>
<dbReference type="InterPro" id="IPR003033">
    <property type="entry name" value="SCP2_sterol-bd_dom"/>
</dbReference>
<name>A0A6J2UX36_CHACN</name>
<keyword evidence="8" id="KW-0576">Peroxisome</keyword>
<dbReference type="UniPathway" id="UPA00659"/>
<dbReference type="SUPFAM" id="SSF55718">
    <property type="entry name" value="SCP-like"/>
    <property type="match status" value="1"/>
</dbReference>
<dbReference type="SUPFAM" id="SSF54637">
    <property type="entry name" value="Thioesterase/thiol ester dehydrase-isomerase"/>
    <property type="match status" value="2"/>
</dbReference>
<dbReference type="InterPro" id="IPR020904">
    <property type="entry name" value="Sc_DH/Rdtase_CS"/>
</dbReference>
<dbReference type="InterPro" id="IPR029069">
    <property type="entry name" value="HotDog_dom_sf"/>
</dbReference>
<evidence type="ECO:0000256" key="11">
    <source>
        <dbReference type="ARBA" id="ARBA00073497"/>
    </source>
</evidence>
<dbReference type="InterPro" id="IPR002539">
    <property type="entry name" value="MaoC-like_dom"/>
</dbReference>
<dbReference type="Pfam" id="PF22622">
    <property type="entry name" value="MFE-2_hydrat-2_N"/>
    <property type="match status" value="1"/>
</dbReference>
<dbReference type="InterPro" id="IPR036527">
    <property type="entry name" value="SCP2_sterol-bd_dom_sf"/>
</dbReference>
<dbReference type="InterPro" id="IPR051687">
    <property type="entry name" value="Peroxisomal_Beta-Oxidation"/>
</dbReference>
<dbReference type="GO" id="GO:0016853">
    <property type="term" value="F:isomerase activity"/>
    <property type="evidence" value="ECO:0007669"/>
    <property type="project" value="UniProtKB-KW"/>
</dbReference>
<keyword evidence="14" id="KW-1185">Reference proteome</keyword>
<dbReference type="AlphaFoldDB" id="A0A6J2UX36"/>
<evidence type="ECO:0000256" key="8">
    <source>
        <dbReference type="ARBA" id="ARBA00023140"/>
    </source>
</evidence>
<dbReference type="Gene3D" id="3.10.129.10">
    <property type="entry name" value="Hotdog Thioesterase"/>
    <property type="match status" value="2"/>
</dbReference>
<comment type="similarity">
    <text evidence="3">Belongs to the short-chain dehydrogenases/reductases (SDR) family.</text>
</comment>
<dbReference type="CDD" id="cd03448">
    <property type="entry name" value="HDE_HSD"/>
    <property type="match status" value="1"/>
</dbReference>
<evidence type="ECO:0000256" key="1">
    <source>
        <dbReference type="ARBA" id="ARBA00004275"/>
    </source>
</evidence>
<evidence type="ECO:0000256" key="2">
    <source>
        <dbReference type="ARBA" id="ARBA00005005"/>
    </source>
</evidence>
<dbReference type="FunFam" id="3.10.129.10:FF:000013">
    <property type="entry name" value="Peroxisomal multifunctional enzyme type 2"/>
    <property type="match status" value="1"/>
</dbReference>
<dbReference type="PANTHER" id="PTHR45024">
    <property type="entry name" value="DEHYDROGENASES, SHORT CHAIN"/>
    <property type="match status" value="1"/>
</dbReference>
<dbReference type="GO" id="GO:0005777">
    <property type="term" value="C:peroxisome"/>
    <property type="evidence" value="ECO:0007669"/>
    <property type="project" value="UniProtKB-SubCell"/>
</dbReference>
<evidence type="ECO:0000313" key="15">
    <source>
        <dbReference type="RefSeq" id="XP_030624253.1"/>
    </source>
</evidence>
<keyword evidence="5" id="KW-0560">Oxidoreductase</keyword>
<dbReference type="Pfam" id="PF00106">
    <property type="entry name" value="adh_short"/>
    <property type="match status" value="1"/>
</dbReference>
<dbReference type="Proteomes" id="UP000504632">
    <property type="component" value="Chromosome 1"/>
</dbReference>
<dbReference type="Gene3D" id="3.40.50.720">
    <property type="entry name" value="NAD(P)-binding Rossmann-like Domain"/>
    <property type="match status" value="1"/>
</dbReference>
<evidence type="ECO:0000256" key="9">
    <source>
        <dbReference type="ARBA" id="ARBA00023235"/>
    </source>
</evidence>
<dbReference type="Gene3D" id="3.30.1050.10">
    <property type="entry name" value="SCP2 sterol-binding domain"/>
    <property type="match status" value="1"/>
</dbReference>
<dbReference type="GO" id="GO:0006635">
    <property type="term" value="P:fatty acid beta-oxidation"/>
    <property type="evidence" value="ECO:0007669"/>
    <property type="project" value="UniProtKB-UniPathway"/>
</dbReference>
<dbReference type="FunFam" id="3.30.1050.10:FF:000004">
    <property type="entry name" value="Hydroxysteroid 17-beta dehydrogenase 4"/>
    <property type="match status" value="1"/>
</dbReference>
<dbReference type="Pfam" id="PF01575">
    <property type="entry name" value="MaoC_dehydratas"/>
    <property type="match status" value="1"/>
</dbReference>
<keyword evidence="9" id="KW-0413">Isomerase</keyword>
<feature type="domain" description="Ketoreductase" evidence="13">
    <location>
        <begin position="10"/>
        <end position="166"/>
    </location>
</feature>
<dbReference type="FunFam" id="3.40.50.720:FF:000185">
    <property type="entry name" value="peroxisomal multifunctional enzyme type 2"/>
    <property type="match status" value="1"/>
</dbReference>
<dbReference type="SMART" id="SM00822">
    <property type="entry name" value="PKS_KR"/>
    <property type="match status" value="1"/>
</dbReference>
<proteinExistence type="inferred from homology"/>
<accession>A0A6J2UX36</accession>